<dbReference type="InterPro" id="IPR027417">
    <property type="entry name" value="P-loop_NTPase"/>
</dbReference>
<dbReference type="STRING" id="644352.J3NFR8"/>
<dbReference type="PROSITE" id="PS51718">
    <property type="entry name" value="G_DYNAMIN_2"/>
    <property type="match status" value="1"/>
</dbReference>
<dbReference type="GO" id="GO:0003924">
    <property type="term" value="F:GTPase activity"/>
    <property type="evidence" value="ECO:0007669"/>
    <property type="project" value="InterPro"/>
</dbReference>
<dbReference type="GeneID" id="20340570"/>
<dbReference type="Pfam" id="PF00350">
    <property type="entry name" value="Dynamin_N"/>
    <property type="match status" value="1"/>
</dbReference>
<dbReference type="InterPro" id="IPR022812">
    <property type="entry name" value="Dynamin"/>
</dbReference>
<dbReference type="GO" id="GO:0000266">
    <property type="term" value="P:mitochondrial fission"/>
    <property type="evidence" value="ECO:0007669"/>
    <property type="project" value="TreeGrafter"/>
</dbReference>
<dbReference type="GO" id="GO:0048312">
    <property type="term" value="P:intracellular distribution of mitochondria"/>
    <property type="evidence" value="ECO:0007669"/>
    <property type="project" value="TreeGrafter"/>
</dbReference>
<dbReference type="OrthoDB" id="415706at2759"/>
<dbReference type="GO" id="GO:0005525">
    <property type="term" value="F:GTP binding"/>
    <property type="evidence" value="ECO:0007669"/>
    <property type="project" value="InterPro"/>
</dbReference>
<sequence length="731" mass="81866">MGEITTDLTAKLAGKFSKTTSQLIQDDKHRDLLDIVDKLRLSGVSNYVDLPQIIVCGSQSSGKSSTLESISGVAFPTAEGLCTRFATELILRRCADAEQSQVSVRIIPDKSRSEGERETLAAFGSKSSHFDDIGEIIEGAKVAMGLTGAEGGRHFCADVLRIECSSPDQPNLTIVDLPGLFGAADKNQSDDDSAMVQELVTSYMRQRRSIILAVVSADVPFTNQPVTKFAREIDPNGVRTLGLITKPDRLDEGSESERYYVDLAQNRNVKLKLGWHVLRNRSYDTRKETAGERDAREQKFFDDSAWRDLEPSQLGVKTLRERLREVLWHQIQVEMPRVKSEVGAGIADCKSKLSQLGKARDTLKERRDYLMRISTQLHKVMKEAIDGVYADRFFESLPGQSDAFDRRLRAHVQHILDKYSKEMSKYGHRLEIVEEGTLPTRASSFIMRDVYIDTTVRAAMIECRGRELPGNYNPMVVADLFSRQCKPWEGITQQLVEEIHGAAMATFNAALSDLCDQNTKALLMRHLVQQALHSLRDELKQKVADFLEPHLSVHPITYNESLTDAVFDAQARRHNRHFHHCVLDSDLAIDLDAKITSSQLSSTSVVSALRHLRAQIGLSIEGYSASLAADTAAAYYTVALKKFVDDVSVNAVETSLVQQLPDVFSPQVLWELCYEDPDRIDILGAESEKTVKDRADLTEKLRVLETGLRELDAFTARSGQLRGQNKDYGWR</sequence>
<dbReference type="InterPro" id="IPR020850">
    <property type="entry name" value="GED_dom"/>
</dbReference>
<evidence type="ECO:0000259" key="4">
    <source>
        <dbReference type="PROSITE" id="PS51718"/>
    </source>
</evidence>
<evidence type="ECO:0000256" key="2">
    <source>
        <dbReference type="ARBA" id="ARBA00023134"/>
    </source>
</evidence>
<dbReference type="RefSeq" id="XP_009216117.1">
    <property type="nucleotide sequence ID" value="XM_009217853.1"/>
</dbReference>
<dbReference type="VEuPathDB" id="FungiDB:GGTG_00112"/>
<evidence type="ECO:0000313" key="6">
    <source>
        <dbReference type="EnsemblFungi" id="EJT80108"/>
    </source>
</evidence>
<feature type="domain" description="Dynamin-type G" evidence="4">
    <location>
        <begin position="47"/>
        <end position="336"/>
    </location>
</feature>
<dbReference type="EMBL" id="GL385395">
    <property type="protein sequence ID" value="EJT80108.1"/>
    <property type="molecule type" value="Genomic_DNA"/>
</dbReference>
<keyword evidence="2" id="KW-0342">GTP-binding</keyword>
<dbReference type="InterPro" id="IPR001401">
    <property type="entry name" value="Dynamin_GTPase"/>
</dbReference>
<reference evidence="6" key="4">
    <citation type="journal article" date="2015" name="G3 (Bethesda)">
        <title>Genome sequences of three phytopathogenic species of the Magnaporthaceae family of fungi.</title>
        <authorList>
            <person name="Okagaki L.H."/>
            <person name="Nunes C.C."/>
            <person name="Sailsbery J."/>
            <person name="Clay B."/>
            <person name="Brown D."/>
            <person name="John T."/>
            <person name="Oh Y."/>
            <person name="Young N."/>
            <person name="Fitzgerald M."/>
            <person name="Haas B.J."/>
            <person name="Zeng Q."/>
            <person name="Young S."/>
            <person name="Adiconis X."/>
            <person name="Fan L."/>
            <person name="Levin J.Z."/>
            <person name="Mitchell T.K."/>
            <person name="Okubara P.A."/>
            <person name="Farman M.L."/>
            <person name="Kohn L.M."/>
            <person name="Birren B."/>
            <person name="Ma L.-J."/>
            <person name="Dean R.A."/>
        </authorList>
    </citation>
    <scope>NUCLEOTIDE SEQUENCE</scope>
    <source>
        <strain evidence="6">R3-111a-1</strain>
    </source>
</reference>
<organism evidence="5">
    <name type="scientific">Gaeumannomyces tritici (strain R3-111a-1)</name>
    <name type="common">Wheat and barley take-all root rot fungus</name>
    <name type="synonym">Gaeumannomyces graminis var. tritici</name>
    <dbReference type="NCBI Taxonomy" id="644352"/>
    <lineage>
        <taxon>Eukaryota</taxon>
        <taxon>Fungi</taxon>
        <taxon>Dikarya</taxon>
        <taxon>Ascomycota</taxon>
        <taxon>Pezizomycotina</taxon>
        <taxon>Sordariomycetes</taxon>
        <taxon>Sordariomycetidae</taxon>
        <taxon>Magnaporthales</taxon>
        <taxon>Magnaporthaceae</taxon>
        <taxon>Gaeumannomyces</taxon>
    </lineage>
</organism>
<dbReference type="Gene3D" id="1.20.120.1240">
    <property type="entry name" value="Dynamin, middle domain"/>
    <property type="match status" value="1"/>
</dbReference>
<dbReference type="GO" id="GO:0006897">
    <property type="term" value="P:endocytosis"/>
    <property type="evidence" value="ECO:0007669"/>
    <property type="project" value="TreeGrafter"/>
</dbReference>
<keyword evidence="7" id="KW-1185">Reference proteome</keyword>
<dbReference type="HOGENOM" id="CLU_008964_7_3_1"/>
<evidence type="ECO:0000313" key="5">
    <source>
        <dbReference type="EMBL" id="EJT80108.1"/>
    </source>
</evidence>
<dbReference type="PRINTS" id="PR00195">
    <property type="entry name" value="DYNAMIN"/>
</dbReference>
<dbReference type="InterPro" id="IPR000375">
    <property type="entry name" value="Dynamin_stalk"/>
</dbReference>
<dbReference type="EnsemblFungi" id="EJT80108">
    <property type="protein sequence ID" value="EJT80108"/>
    <property type="gene ID" value="GGTG_00112"/>
</dbReference>
<accession>J3NFR8</accession>
<dbReference type="PANTHER" id="PTHR11566:SF21">
    <property type="entry name" value="DYNAMIN RELATED PROTEIN 1, ISOFORM A"/>
    <property type="match status" value="1"/>
</dbReference>
<protein>
    <recommendedName>
        <fullName evidence="8">Interferon-induced GTP-binding protein Mx</fullName>
    </recommendedName>
</protein>
<dbReference type="GO" id="GO:0016020">
    <property type="term" value="C:membrane"/>
    <property type="evidence" value="ECO:0007669"/>
    <property type="project" value="TreeGrafter"/>
</dbReference>
<dbReference type="Pfam" id="PF01031">
    <property type="entry name" value="Dynamin_M"/>
    <property type="match status" value="1"/>
</dbReference>
<evidence type="ECO:0000259" key="3">
    <source>
        <dbReference type="PROSITE" id="PS51388"/>
    </source>
</evidence>
<dbReference type="eggNOG" id="KOG0446">
    <property type="taxonomic scope" value="Eukaryota"/>
</dbReference>
<dbReference type="SMART" id="SM00053">
    <property type="entry name" value="DYNc"/>
    <property type="match status" value="1"/>
</dbReference>
<dbReference type="Proteomes" id="UP000006039">
    <property type="component" value="Unassembled WGS sequence"/>
</dbReference>
<evidence type="ECO:0000313" key="7">
    <source>
        <dbReference type="Proteomes" id="UP000006039"/>
    </source>
</evidence>
<feature type="domain" description="GED" evidence="3">
    <location>
        <begin position="625"/>
        <end position="719"/>
    </location>
</feature>
<dbReference type="GO" id="GO:0005874">
    <property type="term" value="C:microtubule"/>
    <property type="evidence" value="ECO:0007669"/>
    <property type="project" value="TreeGrafter"/>
</dbReference>
<dbReference type="InterPro" id="IPR045063">
    <property type="entry name" value="Dynamin_N"/>
</dbReference>
<evidence type="ECO:0008006" key="8">
    <source>
        <dbReference type="Google" id="ProtNLM"/>
    </source>
</evidence>
<reference evidence="7" key="1">
    <citation type="submission" date="2010-07" db="EMBL/GenBank/DDBJ databases">
        <title>The genome sequence of Gaeumannomyces graminis var. tritici strain R3-111a-1.</title>
        <authorList>
            <consortium name="The Broad Institute Genome Sequencing Platform"/>
            <person name="Ma L.-J."/>
            <person name="Dead R."/>
            <person name="Young S."/>
            <person name="Zeng Q."/>
            <person name="Koehrsen M."/>
            <person name="Alvarado L."/>
            <person name="Berlin A."/>
            <person name="Chapman S.B."/>
            <person name="Chen Z."/>
            <person name="Freedman E."/>
            <person name="Gellesch M."/>
            <person name="Goldberg J."/>
            <person name="Griggs A."/>
            <person name="Gujja S."/>
            <person name="Heilman E.R."/>
            <person name="Heiman D."/>
            <person name="Hepburn T."/>
            <person name="Howarth C."/>
            <person name="Jen D."/>
            <person name="Larson L."/>
            <person name="Mehta T."/>
            <person name="Neiman D."/>
            <person name="Pearson M."/>
            <person name="Roberts A."/>
            <person name="Saif S."/>
            <person name="Shea T."/>
            <person name="Shenoy N."/>
            <person name="Sisk P."/>
            <person name="Stolte C."/>
            <person name="Sykes S."/>
            <person name="Walk T."/>
            <person name="White J."/>
            <person name="Yandava C."/>
            <person name="Haas B."/>
            <person name="Nusbaum C."/>
            <person name="Birren B."/>
        </authorList>
    </citation>
    <scope>NUCLEOTIDE SEQUENCE [LARGE SCALE GENOMIC DNA]</scope>
    <source>
        <strain evidence="7">R3-111a-1</strain>
    </source>
</reference>
<proteinExistence type="predicted"/>
<reference evidence="5" key="2">
    <citation type="submission" date="2010-07" db="EMBL/GenBank/DDBJ databases">
        <authorList>
            <consortium name="The Broad Institute Genome Sequencing Platform"/>
            <consortium name="Broad Institute Genome Sequencing Center for Infectious Disease"/>
            <person name="Ma L.-J."/>
            <person name="Dead R."/>
            <person name="Young S."/>
            <person name="Zeng Q."/>
            <person name="Koehrsen M."/>
            <person name="Alvarado L."/>
            <person name="Berlin A."/>
            <person name="Chapman S.B."/>
            <person name="Chen Z."/>
            <person name="Freedman E."/>
            <person name="Gellesch M."/>
            <person name="Goldberg J."/>
            <person name="Griggs A."/>
            <person name="Gujja S."/>
            <person name="Heilman E.R."/>
            <person name="Heiman D."/>
            <person name="Hepburn T."/>
            <person name="Howarth C."/>
            <person name="Jen D."/>
            <person name="Larson L."/>
            <person name="Mehta T."/>
            <person name="Neiman D."/>
            <person name="Pearson M."/>
            <person name="Roberts A."/>
            <person name="Saif S."/>
            <person name="Shea T."/>
            <person name="Shenoy N."/>
            <person name="Sisk P."/>
            <person name="Stolte C."/>
            <person name="Sykes S."/>
            <person name="Walk T."/>
            <person name="White J."/>
            <person name="Yandava C."/>
            <person name="Haas B."/>
            <person name="Nusbaum C."/>
            <person name="Birren B."/>
        </authorList>
    </citation>
    <scope>NUCLEOTIDE SEQUENCE</scope>
    <source>
        <strain evidence="5">R3-111a-1</strain>
    </source>
</reference>
<dbReference type="Gene3D" id="3.40.50.300">
    <property type="entry name" value="P-loop containing nucleotide triphosphate hydrolases"/>
    <property type="match status" value="1"/>
</dbReference>
<dbReference type="AlphaFoldDB" id="J3NFR8"/>
<dbReference type="FunFam" id="3.40.50.300:FF:001425">
    <property type="entry name" value="Dynamin GTPase, putative"/>
    <property type="match status" value="1"/>
</dbReference>
<dbReference type="CDD" id="cd08771">
    <property type="entry name" value="DLP_1"/>
    <property type="match status" value="1"/>
</dbReference>
<dbReference type="GO" id="GO:0008017">
    <property type="term" value="F:microtubule binding"/>
    <property type="evidence" value="ECO:0007669"/>
    <property type="project" value="TreeGrafter"/>
</dbReference>
<reference evidence="5" key="3">
    <citation type="submission" date="2010-09" db="EMBL/GenBank/DDBJ databases">
        <title>Annotation of Gaeumannomyces graminis var. tritici R3-111a-1.</title>
        <authorList>
            <consortium name="The Broad Institute Genome Sequencing Platform"/>
            <person name="Ma L.-J."/>
            <person name="Dead R."/>
            <person name="Young S.K."/>
            <person name="Zeng Q."/>
            <person name="Gargeya S."/>
            <person name="Fitzgerald M."/>
            <person name="Haas B."/>
            <person name="Abouelleil A."/>
            <person name="Alvarado L."/>
            <person name="Arachchi H.M."/>
            <person name="Berlin A."/>
            <person name="Brown A."/>
            <person name="Chapman S.B."/>
            <person name="Chen Z."/>
            <person name="Dunbar C."/>
            <person name="Freedman E."/>
            <person name="Gearin G."/>
            <person name="Gellesch M."/>
            <person name="Goldberg J."/>
            <person name="Griggs A."/>
            <person name="Gujja S."/>
            <person name="Heiman D."/>
            <person name="Howarth C."/>
            <person name="Larson L."/>
            <person name="Lui A."/>
            <person name="MacDonald P.J.P."/>
            <person name="Mehta T."/>
            <person name="Montmayeur A."/>
            <person name="Murphy C."/>
            <person name="Neiman D."/>
            <person name="Pearson M."/>
            <person name="Priest M."/>
            <person name="Roberts A."/>
            <person name="Saif S."/>
            <person name="Shea T."/>
            <person name="Shenoy N."/>
            <person name="Sisk P."/>
            <person name="Stolte C."/>
            <person name="Sykes S."/>
            <person name="Yandava C."/>
            <person name="Wortman J."/>
            <person name="Nusbaum C."/>
            <person name="Birren B."/>
        </authorList>
    </citation>
    <scope>NUCLEOTIDE SEQUENCE</scope>
    <source>
        <strain evidence="5">R3-111a-1</strain>
    </source>
</reference>
<reference evidence="6" key="5">
    <citation type="submission" date="2018-04" db="UniProtKB">
        <authorList>
            <consortium name="EnsemblFungi"/>
        </authorList>
    </citation>
    <scope>IDENTIFICATION</scope>
    <source>
        <strain evidence="6">R3-111a-1</strain>
    </source>
</reference>
<name>J3NFR8_GAET3</name>
<dbReference type="GO" id="GO:0005739">
    <property type="term" value="C:mitochondrion"/>
    <property type="evidence" value="ECO:0007669"/>
    <property type="project" value="TreeGrafter"/>
</dbReference>
<dbReference type="GO" id="GO:0016559">
    <property type="term" value="P:peroxisome fission"/>
    <property type="evidence" value="ECO:0007669"/>
    <property type="project" value="TreeGrafter"/>
</dbReference>
<dbReference type="InterPro" id="IPR030381">
    <property type="entry name" value="G_DYNAMIN_dom"/>
</dbReference>
<keyword evidence="1" id="KW-0547">Nucleotide-binding</keyword>
<gene>
    <name evidence="6" type="primary">20340570</name>
    <name evidence="5" type="ORF">GGTG_00112</name>
</gene>
<dbReference type="SUPFAM" id="SSF52540">
    <property type="entry name" value="P-loop containing nucleoside triphosphate hydrolases"/>
    <property type="match status" value="1"/>
</dbReference>
<dbReference type="PROSITE" id="PS51388">
    <property type="entry name" value="GED"/>
    <property type="match status" value="1"/>
</dbReference>
<dbReference type="PANTHER" id="PTHR11566">
    <property type="entry name" value="DYNAMIN"/>
    <property type="match status" value="1"/>
</dbReference>
<evidence type="ECO:0000256" key="1">
    <source>
        <dbReference type="ARBA" id="ARBA00022741"/>
    </source>
</evidence>